<accession>W0FT96</accession>
<dbReference type="CDD" id="cd09911">
    <property type="entry name" value="Lin0431_like"/>
    <property type="match status" value="1"/>
</dbReference>
<protein>
    <submittedName>
        <fullName evidence="1">Uncharacterized protein</fullName>
    </submittedName>
</protein>
<reference evidence="1" key="1">
    <citation type="journal article" date="2013" name="PLoS ONE">
        <title>Metagenomic insights into the carbohydrate-active enzymes carried by the microorganisms adhering to solid digesta in the rumen of cows.</title>
        <authorList>
            <person name="Wang L."/>
            <person name="Hatem A."/>
            <person name="Catalyurek U.V."/>
            <person name="Morrison M."/>
            <person name="Yu Z."/>
        </authorList>
    </citation>
    <scope>NUCLEOTIDE SEQUENCE</scope>
</reference>
<organism evidence="1">
    <name type="scientific">uncultured bacterium Contigcl_1787</name>
    <dbReference type="NCBI Taxonomy" id="1393662"/>
    <lineage>
        <taxon>Bacteria</taxon>
        <taxon>environmental samples</taxon>
    </lineage>
</organism>
<dbReference type="EMBL" id="KC246870">
    <property type="protein sequence ID" value="AHF26182.1"/>
    <property type="molecule type" value="Genomic_DNA"/>
</dbReference>
<dbReference type="InterPro" id="IPR038690">
    <property type="entry name" value="NusG_2_sf"/>
</dbReference>
<dbReference type="Gene3D" id="2.60.320.10">
    <property type="entry name" value="N-utilization substance G protein NusG, insert domain"/>
    <property type="match status" value="1"/>
</dbReference>
<dbReference type="Pfam" id="PF07009">
    <property type="entry name" value="NusG_II"/>
    <property type="match status" value="1"/>
</dbReference>
<name>W0FT96_9BACT</name>
<dbReference type="AlphaFoldDB" id="W0FT96"/>
<proteinExistence type="predicted"/>
<sequence>MTALTRKKAVVIAVCTAALLAAVCIILLNRPHGDIVLIKQDGKVLYTLDLSKEKNREIVVEYKGRRNVIAIEDGDIFMKQADCPDHICIHTGKLSGGAPIICLPNRLVIEYDERGSDTTAG</sequence>
<evidence type="ECO:0000313" key="1">
    <source>
        <dbReference type="EMBL" id="AHF26182.1"/>
    </source>
</evidence>